<sequence>MPAAFWSHEPLRRALAQRHLGRVIRAYRHHPYYGRQPLPQATVAGWFGITQAQLSRVENGPPVVHLDRLTHWARVLRIPAHTLWFDLPSSDRPVSPVDGEAGLDLIRALRSADRQIGGKNLYGAALTHIAAFSRPARRSPEPPREMLMAAASLHEMAGWMAHDSGDSTTGRRHFRDALALAVESKDGLLIGQVHGSLSHLASHDGNAEASVSYAAEGLGVVTDEEAAGPVRARLFALRARGFASSGLAADCHSSLRLAEAALGEATSSPTPWLSPFDRTSLDIETARCLLRLGDVTAAHRTLAGIVGDEPTSRLRSQALARTLLVTALLAQARVEEACHLTHRTIDLTHGLASAVVLGQLRHLALLLRSHADHGPDVPQLLDRLRDTFQERNWLTLPLPTG</sequence>
<reference evidence="1 2" key="1">
    <citation type="submission" date="2024-10" db="EMBL/GenBank/DDBJ databases">
        <title>The Natural Products Discovery Center: Release of the First 8490 Sequenced Strains for Exploring Actinobacteria Biosynthetic Diversity.</title>
        <authorList>
            <person name="Kalkreuter E."/>
            <person name="Kautsar S.A."/>
            <person name="Yang D."/>
            <person name="Bader C.D."/>
            <person name="Teijaro C.N."/>
            <person name="Fluegel L."/>
            <person name="Davis C.M."/>
            <person name="Simpson J.R."/>
            <person name="Lauterbach L."/>
            <person name="Steele A.D."/>
            <person name="Gui C."/>
            <person name="Meng S."/>
            <person name="Li G."/>
            <person name="Viehrig K."/>
            <person name="Ye F."/>
            <person name="Su P."/>
            <person name="Kiefer A.F."/>
            <person name="Nichols A."/>
            <person name="Cepeda A.J."/>
            <person name="Yan W."/>
            <person name="Fan B."/>
            <person name="Jiang Y."/>
            <person name="Adhikari A."/>
            <person name="Zheng C.-J."/>
            <person name="Schuster L."/>
            <person name="Cowan T.M."/>
            <person name="Smanski M.J."/>
            <person name="Chevrette M.G."/>
            <person name="De Carvalho L.P.S."/>
            <person name="Shen B."/>
        </authorList>
    </citation>
    <scope>NUCLEOTIDE SEQUENCE [LARGE SCALE GENOMIC DNA]</scope>
    <source>
        <strain evidence="1 2">NPDC049845</strain>
    </source>
</reference>
<dbReference type="InterPro" id="IPR010982">
    <property type="entry name" value="Lambda_DNA-bd_dom_sf"/>
</dbReference>
<evidence type="ECO:0000313" key="1">
    <source>
        <dbReference type="EMBL" id="MFI7264885.1"/>
    </source>
</evidence>
<protein>
    <submittedName>
        <fullName evidence="1">Helix-turn-helix domain-containing protein</fullName>
    </submittedName>
</protein>
<name>A0ABW7ZQH7_9ACTN</name>
<dbReference type="EMBL" id="JBITLE010000008">
    <property type="protein sequence ID" value="MFI7264885.1"/>
    <property type="molecule type" value="Genomic_DNA"/>
</dbReference>
<proteinExistence type="predicted"/>
<organism evidence="1 2">
    <name type="scientific">Micromonospora maritima</name>
    <dbReference type="NCBI Taxonomy" id="986711"/>
    <lineage>
        <taxon>Bacteria</taxon>
        <taxon>Bacillati</taxon>
        <taxon>Actinomycetota</taxon>
        <taxon>Actinomycetes</taxon>
        <taxon>Micromonosporales</taxon>
        <taxon>Micromonosporaceae</taxon>
        <taxon>Micromonospora</taxon>
    </lineage>
</organism>
<dbReference type="SUPFAM" id="SSF47413">
    <property type="entry name" value="lambda repressor-like DNA-binding domains"/>
    <property type="match status" value="1"/>
</dbReference>
<dbReference type="RefSeq" id="WP_396770484.1">
    <property type="nucleotide sequence ID" value="NZ_JBITLA010000009.1"/>
</dbReference>
<evidence type="ECO:0000313" key="2">
    <source>
        <dbReference type="Proteomes" id="UP001612812"/>
    </source>
</evidence>
<dbReference type="Proteomes" id="UP001612812">
    <property type="component" value="Unassembled WGS sequence"/>
</dbReference>
<gene>
    <name evidence="1" type="ORF">ACIBP4_21615</name>
</gene>
<accession>A0ABW7ZQH7</accession>
<dbReference type="Gene3D" id="1.10.260.40">
    <property type="entry name" value="lambda repressor-like DNA-binding domains"/>
    <property type="match status" value="1"/>
</dbReference>
<comment type="caution">
    <text evidence="1">The sequence shown here is derived from an EMBL/GenBank/DDBJ whole genome shotgun (WGS) entry which is preliminary data.</text>
</comment>
<keyword evidence="2" id="KW-1185">Reference proteome</keyword>